<dbReference type="Gene3D" id="2.30.29.30">
    <property type="entry name" value="Pleckstrin-homology domain (PH domain)/Phosphotyrosine-binding domain (PTB)"/>
    <property type="match status" value="1"/>
</dbReference>
<dbReference type="Pfam" id="PF00169">
    <property type="entry name" value="PH"/>
    <property type="match status" value="1"/>
</dbReference>
<sequence length="159" mass="18525">MAEPEPPDLEGWLHKMKHKPMPLMGGWNRRWFRINQSKRQLEYFQTEADFQQHKEPSGFIELYDISSAKDFDGVSFTVETRERTFFLRADSPVEALAWLTPLQEYIRLRKIWQSNVMAMSTGSFRSKDLSPGPAEEKGYGGGFEEVEGKYAEVERRMPA</sequence>
<reference evidence="2" key="1">
    <citation type="submission" date="2021-01" db="EMBL/GenBank/DDBJ databases">
        <authorList>
            <person name="Corre E."/>
            <person name="Pelletier E."/>
            <person name="Niang G."/>
            <person name="Scheremetjew M."/>
            <person name="Finn R."/>
            <person name="Kale V."/>
            <person name="Holt S."/>
            <person name="Cochrane G."/>
            <person name="Meng A."/>
            <person name="Brown T."/>
            <person name="Cohen L."/>
        </authorList>
    </citation>
    <scope>NUCLEOTIDE SEQUENCE</scope>
    <source>
        <strain evidence="2">RCC1693</strain>
    </source>
</reference>
<protein>
    <recommendedName>
        <fullName evidence="1">PH domain-containing protein</fullName>
    </recommendedName>
</protein>
<organism evidence="2">
    <name type="scientific">Florenciella parvula</name>
    <dbReference type="NCBI Taxonomy" id="236787"/>
    <lineage>
        <taxon>Eukaryota</taxon>
        <taxon>Sar</taxon>
        <taxon>Stramenopiles</taxon>
        <taxon>Ochrophyta</taxon>
        <taxon>Dictyochophyceae</taxon>
        <taxon>Florenciellales</taxon>
        <taxon>Florenciella</taxon>
    </lineage>
</organism>
<dbReference type="EMBL" id="HBGT01012561">
    <property type="protein sequence ID" value="CAD9408291.1"/>
    <property type="molecule type" value="Transcribed_RNA"/>
</dbReference>
<dbReference type="SUPFAM" id="SSF50729">
    <property type="entry name" value="PH domain-like"/>
    <property type="match status" value="1"/>
</dbReference>
<name>A0A7S2FQ65_9STRA</name>
<dbReference type="PANTHER" id="PTHR14336">
    <property type="entry name" value="TANDEM PH DOMAIN CONTAINING PROTEIN"/>
    <property type="match status" value="1"/>
</dbReference>
<gene>
    <name evidence="2" type="ORF">FPAR1323_LOCUS6736</name>
</gene>
<dbReference type="AlphaFoldDB" id="A0A7S2FQ65"/>
<accession>A0A7S2FQ65</accession>
<proteinExistence type="predicted"/>
<dbReference type="InterPro" id="IPR011993">
    <property type="entry name" value="PH-like_dom_sf"/>
</dbReference>
<dbReference type="InterPro" id="IPR051707">
    <property type="entry name" value="PI-Interact_SigTrans_Reg"/>
</dbReference>
<feature type="domain" description="PH" evidence="1">
    <location>
        <begin position="6"/>
        <end position="107"/>
    </location>
</feature>
<evidence type="ECO:0000313" key="2">
    <source>
        <dbReference type="EMBL" id="CAD9408291.1"/>
    </source>
</evidence>
<dbReference type="PANTHER" id="PTHR14336:SF15">
    <property type="entry name" value="DUAL ADAPTER FOR PHOSPHOTYROSINE AND 3-PHOSPHOTYROSINE AND 3-PHOSPHOINOSITIDE"/>
    <property type="match status" value="1"/>
</dbReference>
<dbReference type="InterPro" id="IPR001849">
    <property type="entry name" value="PH_domain"/>
</dbReference>
<dbReference type="PROSITE" id="PS50003">
    <property type="entry name" value="PH_DOMAIN"/>
    <property type="match status" value="1"/>
</dbReference>
<dbReference type="SMART" id="SM00233">
    <property type="entry name" value="PH"/>
    <property type="match status" value="1"/>
</dbReference>
<evidence type="ECO:0000259" key="1">
    <source>
        <dbReference type="PROSITE" id="PS50003"/>
    </source>
</evidence>